<name>A0A1F4YFV8_9BACT</name>
<evidence type="ECO:0000313" key="1">
    <source>
        <dbReference type="EMBL" id="OGC92890.1"/>
    </source>
</evidence>
<dbReference type="NCBIfam" id="TIGR04336">
    <property type="entry name" value="AmmeMemoSam_B"/>
    <property type="match status" value="1"/>
</dbReference>
<dbReference type="Pfam" id="PF01875">
    <property type="entry name" value="Memo"/>
    <property type="match status" value="1"/>
</dbReference>
<dbReference type="Gene3D" id="3.40.830.10">
    <property type="entry name" value="LigB-like"/>
    <property type="match status" value="1"/>
</dbReference>
<accession>A0A1F4YFV8</accession>
<gene>
    <name evidence="1" type="ORF">A2876_02435</name>
</gene>
<dbReference type="AlphaFoldDB" id="A0A1F4YFV8"/>
<sequence length="262" mass="30008">MRKEWLIILLVMLVGAAGGWNHWRGRIAGVQTEKISRVRGIVLPHHELAGEIVMRSLERLAQTQDFSHIVIFSPNHFQPDSYTFSTADKIKDLPLDTKYLRELKEMDANAVWDQKLLENEHGVLIPAGYLKNYFPRASFLPIIFSPYFNQERLDKMAGWLAQAMPADTLFVVSVDFAHEKMAEEAALKNLETIETIKNRDYQRLFGYGNDHLDSPAAMGTWMMTTEKLEAKNWETWYDSHGAMLTDNPLLNGTSYVIGVFTD</sequence>
<organism evidence="1 2">
    <name type="scientific">Candidatus Amesbacteria bacterium RIFCSPHIGHO2_01_FULL_48_32b</name>
    <dbReference type="NCBI Taxonomy" id="1797253"/>
    <lineage>
        <taxon>Bacteria</taxon>
        <taxon>Candidatus Amesiibacteriota</taxon>
    </lineage>
</organism>
<dbReference type="EMBL" id="MEXH01000004">
    <property type="protein sequence ID" value="OGC92890.1"/>
    <property type="molecule type" value="Genomic_DNA"/>
</dbReference>
<dbReference type="Proteomes" id="UP000178176">
    <property type="component" value="Unassembled WGS sequence"/>
</dbReference>
<comment type="caution">
    <text evidence="1">The sequence shown here is derived from an EMBL/GenBank/DDBJ whole genome shotgun (WGS) entry which is preliminary data.</text>
</comment>
<protein>
    <submittedName>
        <fullName evidence="1">AmmeMemoRadiSam system protein B</fullName>
    </submittedName>
</protein>
<dbReference type="InterPro" id="IPR002737">
    <property type="entry name" value="MEMO1_fam"/>
</dbReference>
<proteinExistence type="predicted"/>
<evidence type="ECO:0000313" key="2">
    <source>
        <dbReference type="Proteomes" id="UP000178176"/>
    </source>
</evidence>
<reference evidence="1 2" key="1">
    <citation type="journal article" date="2016" name="Nat. Commun.">
        <title>Thousands of microbial genomes shed light on interconnected biogeochemical processes in an aquifer system.</title>
        <authorList>
            <person name="Anantharaman K."/>
            <person name="Brown C.T."/>
            <person name="Hug L.A."/>
            <person name="Sharon I."/>
            <person name="Castelle C.J."/>
            <person name="Probst A.J."/>
            <person name="Thomas B.C."/>
            <person name="Singh A."/>
            <person name="Wilkins M.J."/>
            <person name="Karaoz U."/>
            <person name="Brodie E.L."/>
            <person name="Williams K.H."/>
            <person name="Hubbard S.S."/>
            <person name="Banfield J.F."/>
        </authorList>
    </citation>
    <scope>NUCLEOTIDE SEQUENCE [LARGE SCALE GENOMIC DNA]</scope>
</reference>